<proteinExistence type="predicted"/>
<evidence type="ECO:0000313" key="2">
    <source>
        <dbReference type="Proteomes" id="UP000037035"/>
    </source>
</evidence>
<keyword evidence="2" id="KW-1185">Reference proteome</keyword>
<evidence type="ECO:0000313" key="1">
    <source>
        <dbReference type="EMBL" id="KNZ52644.1"/>
    </source>
</evidence>
<sequence>MVNTSCNVPTVWHLTPSARNLLVGAVAAKITTPGTAPPKTNKTNNKPLAPCLAQYMAIYQADLLSIPPVFQIYPNKILHLSQPLVRKMAGFWQTTIFPNIILTRISRSHHPPLFFQTKTLNHPIFDTGASHGFTGTKSFLNDFCSLLSPISLSVATTNGDSFITG</sequence>
<dbReference type="Proteomes" id="UP000037035">
    <property type="component" value="Unassembled WGS sequence"/>
</dbReference>
<reference evidence="1 2" key="1">
    <citation type="submission" date="2015-08" db="EMBL/GenBank/DDBJ databases">
        <title>Next Generation Sequencing and Analysis of the Genome of Puccinia sorghi L Schw, the Causal Agent of Maize Common Rust.</title>
        <authorList>
            <person name="Rochi L."/>
            <person name="Burguener G."/>
            <person name="Darino M."/>
            <person name="Turjanski A."/>
            <person name="Kreff E."/>
            <person name="Dieguez M.J."/>
            <person name="Sacco F."/>
        </authorList>
    </citation>
    <scope>NUCLEOTIDE SEQUENCE [LARGE SCALE GENOMIC DNA]</scope>
    <source>
        <strain evidence="1 2">RO10H11247</strain>
    </source>
</reference>
<name>A0A0L6UVW4_9BASI</name>
<dbReference type="VEuPathDB" id="FungiDB:VP01_3493g1"/>
<accession>A0A0L6UVW4</accession>
<comment type="caution">
    <text evidence="1">The sequence shown here is derived from an EMBL/GenBank/DDBJ whole genome shotgun (WGS) entry which is preliminary data.</text>
</comment>
<protein>
    <submittedName>
        <fullName evidence="1">Uncharacterized protein</fullName>
    </submittedName>
</protein>
<dbReference type="EMBL" id="LAVV01008494">
    <property type="protein sequence ID" value="KNZ52644.1"/>
    <property type="molecule type" value="Genomic_DNA"/>
</dbReference>
<organism evidence="1 2">
    <name type="scientific">Puccinia sorghi</name>
    <dbReference type="NCBI Taxonomy" id="27349"/>
    <lineage>
        <taxon>Eukaryota</taxon>
        <taxon>Fungi</taxon>
        <taxon>Dikarya</taxon>
        <taxon>Basidiomycota</taxon>
        <taxon>Pucciniomycotina</taxon>
        <taxon>Pucciniomycetes</taxon>
        <taxon>Pucciniales</taxon>
        <taxon>Pucciniaceae</taxon>
        <taxon>Puccinia</taxon>
    </lineage>
</organism>
<dbReference type="AlphaFoldDB" id="A0A0L6UVW4"/>
<gene>
    <name evidence="1" type="ORF">VP01_3493g1</name>
</gene>